<protein>
    <recommendedName>
        <fullName evidence="7">Glycosyltransferase subfamily 4-like N-terminal domain-containing protein</fullName>
    </recommendedName>
</protein>
<gene>
    <name evidence="6" type="ORF">DTER00134_LOCUS2379</name>
</gene>
<evidence type="ECO:0008006" key="7">
    <source>
        <dbReference type="Google" id="ProtNLM"/>
    </source>
</evidence>
<dbReference type="SUPFAM" id="SSF53756">
    <property type="entry name" value="UDP-Glycosyltransferase/glycogen phosphorylase"/>
    <property type="match status" value="1"/>
</dbReference>
<dbReference type="PANTHER" id="PTHR45947">
    <property type="entry name" value="SULFOQUINOVOSYL TRANSFERASE SQD2"/>
    <property type="match status" value="1"/>
</dbReference>
<dbReference type="InterPro" id="IPR050194">
    <property type="entry name" value="Glycosyltransferase_grp1"/>
</dbReference>
<dbReference type="Pfam" id="PF13439">
    <property type="entry name" value="Glyco_transf_4"/>
    <property type="match status" value="1"/>
</dbReference>
<feature type="domain" description="Glycosyltransferase subfamily 4-like N-terminal" evidence="5">
    <location>
        <begin position="75"/>
        <end position="243"/>
    </location>
</feature>
<dbReference type="InterPro" id="IPR001296">
    <property type="entry name" value="Glyco_trans_1"/>
</dbReference>
<sequence length="491" mass="54386">MLGHRGLQHAPCNIASQQWVPRYRVAQRGQPQRRKLCSTARPLRGPATQPPGQKQIPKSSKVAIFVEPSPFSHVSGMKNRFESLIRGLTQAGDEVMVFTPDQAPPEEFCGAKVFSVLGFKLPFYSSPTLLLSPALSVRVLWHLCQVRPDVIHVSTPGLMVFAATLYAKALRIPLVMSYHTHIPEYIPKYTWQGLVEPMWSIIRWCTRRSDLTLVTSKAMKDELIKNMCRVKSIDVWQRGVDTEVFHPRFRSADMKARMSNGHPEAPLLLYVGRLGAEKNLAVIKGIMEQVPGCRLALVGDGPHRKELEQTFAGMPVVFMGMMRGEALSQAYASADIFIMPSETETLGFVVLEAMASGLPVVAVAAGGLVDVITNPGKSGLMYPPGDYAAAAQMVAQLVADKDMQQQMGANARAEVEKLGWTAATNRLREQQYQRAIDVNRNKQRFGFLALRVGLTRLLRMLGSGILAALMWLVSRLDYARELRGRVPPTAA</sequence>
<keyword evidence="3" id="KW-1133">Transmembrane helix</keyword>
<reference evidence="6" key="1">
    <citation type="submission" date="2021-01" db="EMBL/GenBank/DDBJ databases">
        <authorList>
            <person name="Corre E."/>
            <person name="Pelletier E."/>
            <person name="Niang G."/>
            <person name="Scheremetjew M."/>
            <person name="Finn R."/>
            <person name="Kale V."/>
            <person name="Holt S."/>
            <person name="Cochrane G."/>
            <person name="Meng A."/>
            <person name="Brown T."/>
            <person name="Cohen L."/>
        </authorList>
    </citation>
    <scope>NUCLEOTIDE SEQUENCE</scope>
    <source>
        <strain evidence="6">CCMP1320</strain>
    </source>
</reference>
<keyword evidence="1" id="KW-0808">Transferase</keyword>
<feature type="transmembrane region" description="Helical" evidence="3">
    <location>
        <begin position="448"/>
        <end position="473"/>
    </location>
</feature>
<keyword evidence="3" id="KW-0812">Transmembrane</keyword>
<evidence type="ECO:0000259" key="5">
    <source>
        <dbReference type="Pfam" id="PF13439"/>
    </source>
</evidence>
<dbReference type="GO" id="GO:0016757">
    <property type="term" value="F:glycosyltransferase activity"/>
    <property type="evidence" value="ECO:0007669"/>
    <property type="project" value="UniProtKB-KW"/>
</dbReference>
<keyword evidence="1" id="KW-0328">Glycosyltransferase</keyword>
<dbReference type="PANTHER" id="PTHR45947:SF3">
    <property type="entry name" value="SULFOQUINOVOSYL TRANSFERASE SQD2"/>
    <property type="match status" value="1"/>
</dbReference>
<evidence type="ECO:0000256" key="1">
    <source>
        <dbReference type="ARBA" id="ARBA00022676"/>
    </source>
</evidence>
<dbReference type="AlphaFoldDB" id="A0A7S3QMU0"/>
<accession>A0A7S3QMU0</accession>
<dbReference type="InterPro" id="IPR028098">
    <property type="entry name" value="Glyco_trans_4-like_N"/>
</dbReference>
<evidence type="ECO:0000313" key="6">
    <source>
        <dbReference type="EMBL" id="CAE0487333.1"/>
    </source>
</evidence>
<proteinExistence type="predicted"/>
<organism evidence="6">
    <name type="scientific">Dunaliella tertiolecta</name>
    <name type="common">Green alga</name>
    <dbReference type="NCBI Taxonomy" id="3047"/>
    <lineage>
        <taxon>Eukaryota</taxon>
        <taxon>Viridiplantae</taxon>
        <taxon>Chlorophyta</taxon>
        <taxon>core chlorophytes</taxon>
        <taxon>Chlorophyceae</taxon>
        <taxon>CS clade</taxon>
        <taxon>Chlamydomonadales</taxon>
        <taxon>Dunaliellaceae</taxon>
        <taxon>Dunaliella</taxon>
    </lineage>
</organism>
<feature type="domain" description="Glycosyl transferase family 1" evidence="4">
    <location>
        <begin position="262"/>
        <end position="413"/>
    </location>
</feature>
<dbReference type="Gene3D" id="3.40.50.2000">
    <property type="entry name" value="Glycogen Phosphorylase B"/>
    <property type="match status" value="2"/>
</dbReference>
<name>A0A7S3QMU0_DUNTE</name>
<dbReference type="Pfam" id="PF00534">
    <property type="entry name" value="Glycos_transf_1"/>
    <property type="match status" value="1"/>
</dbReference>
<evidence type="ECO:0000256" key="2">
    <source>
        <dbReference type="SAM" id="MobiDB-lite"/>
    </source>
</evidence>
<keyword evidence="3" id="KW-0472">Membrane</keyword>
<dbReference type="EMBL" id="HBIP01004846">
    <property type="protein sequence ID" value="CAE0487333.1"/>
    <property type="molecule type" value="Transcribed_RNA"/>
</dbReference>
<evidence type="ECO:0000259" key="4">
    <source>
        <dbReference type="Pfam" id="PF00534"/>
    </source>
</evidence>
<dbReference type="CDD" id="cd03814">
    <property type="entry name" value="GT4-like"/>
    <property type="match status" value="1"/>
</dbReference>
<feature type="region of interest" description="Disordered" evidence="2">
    <location>
        <begin position="30"/>
        <end position="59"/>
    </location>
</feature>
<evidence type="ECO:0000256" key="3">
    <source>
        <dbReference type="SAM" id="Phobius"/>
    </source>
</evidence>